<gene>
    <name evidence="2" type="ORF">A2843_00045</name>
</gene>
<feature type="transmembrane region" description="Helical" evidence="1">
    <location>
        <begin position="151"/>
        <end position="175"/>
    </location>
</feature>
<keyword evidence="1" id="KW-1133">Transmembrane helix</keyword>
<sequence length="188" mass="21706">MEIEIGVFFGLLAAVLNLVLCSFMLRMEGKMIRDGRLPLKGILCMRDRNFYIYRNFICVTIIDFAILYVLVREWPPSIYAVLISVLMAGVWTVIWHSIWLSPRHMPNSFYPRAGVVSLLGKVHLLYFAVQYFLGFLGLWMVGYMMVGLRPWLWVVVVSGLFAAGVYFSTLGWDFLTYGKFKKLPSPRD</sequence>
<proteinExistence type="predicted"/>
<name>A0A1G2QY23_9BACT</name>
<accession>A0A1G2QY23</accession>
<feature type="transmembrane region" description="Helical" evidence="1">
    <location>
        <begin position="122"/>
        <end position="145"/>
    </location>
</feature>
<dbReference type="EMBL" id="MHTS01000006">
    <property type="protein sequence ID" value="OHA64892.1"/>
    <property type="molecule type" value="Genomic_DNA"/>
</dbReference>
<evidence type="ECO:0000256" key="1">
    <source>
        <dbReference type="SAM" id="Phobius"/>
    </source>
</evidence>
<reference evidence="2 3" key="1">
    <citation type="journal article" date="2016" name="Nat. Commun.">
        <title>Thousands of microbial genomes shed light on interconnected biogeochemical processes in an aquifer system.</title>
        <authorList>
            <person name="Anantharaman K."/>
            <person name="Brown C.T."/>
            <person name="Hug L.A."/>
            <person name="Sharon I."/>
            <person name="Castelle C.J."/>
            <person name="Probst A.J."/>
            <person name="Thomas B.C."/>
            <person name="Singh A."/>
            <person name="Wilkins M.J."/>
            <person name="Karaoz U."/>
            <person name="Brodie E.L."/>
            <person name="Williams K.H."/>
            <person name="Hubbard S.S."/>
            <person name="Banfield J.F."/>
        </authorList>
    </citation>
    <scope>NUCLEOTIDE SEQUENCE [LARGE SCALE GENOMIC DNA]</scope>
</reference>
<feature type="transmembrane region" description="Helical" evidence="1">
    <location>
        <begin position="50"/>
        <end position="71"/>
    </location>
</feature>
<feature type="transmembrane region" description="Helical" evidence="1">
    <location>
        <begin position="77"/>
        <end position="101"/>
    </location>
</feature>
<dbReference type="Proteomes" id="UP000178170">
    <property type="component" value="Unassembled WGS sequence"/>
</dbReference>
<protein>
    <submittedName>
        <fullName evidence="2">Uncharacterized protein</fullName>
    </submittedName>
</protein>
<keyword evidence="1" id="KW-0472">Membrane</keyword>
<keyword evidence="1" id="KW-0812">Transmembrane</keyword>
<evidence type="ECO:0000313" key="3">
    <source>
        <dbReference type="Proteomes" id="UP000178170"/>
    </source>
</evidence>
<evidence type="ECO:0000313" key="2">
    <source>
        <dbReference type="EMBL" id="OHA64892.1"/>
    </source>
</evidence>
<organism evidence="2 3">
    <name type="scientific">Candidatus Wildermuthbacteria bacterium RIFCSPHIGHO2_01_FULL_48_27b</name>
    <dbReference type="NCBI Taxonomy" id="1802447"/>
    <lineage>
        <taxon>Bacteria</taxon>
        <taxon>Candidatus Wildermuthiibacteriota</taxon>
    </lineage>
</organism>
<feature type="transmembrane region" description="Helical" evidence="1">
    <location>
        <begin position="6"/>
        <end position="29"/>
    </location>
</feature>
<dbReference type="AlphaFoldDB" id="A0A1G2QY23"/>
<comment type="caution">
    <text evidence="2">The sequence shown here is derived from an EMBL/GenBank/DDBJ whole genome shotgun (WGS) entry which is preliminary data.</text>
</comment>